<dbReference type="PANTHER" id="PTHR37844">
    <property type="entry name" value="SER/THR PROTEIN PHOSPHATASE SUPERFAMILY (AFU_ORTHOLOGUE AFUA_1G14840)"/>
    <property type="match status" value="1"/>
</dbReference>
<gene>
    <name evidence="2" type="ORF">BMI91_05100</name>
</gene>
<dbReference type="InterPro" id="IPR029052">
    <property type="entry name" value="Metallo-depent_PP-like"/>
</dbReference>
<evidence type="ECO:0000259" key="1">
    <source>
        <dbReference type="Pfam" id="PF00149"/>
    </source>
</evidence>
<reference evidence="2 3" key="1">
    <citation type="submission" date="2016-11" db="EMBL/GenBank/DDBJ databases">
        <title>A multilocus sequence analysis scheme for characterization of bacteria in the genus Thioclava.</title>
        <authorList>
            <person name="Liu Y."/>
            <person name="Shao Z."/>
        </authorList>
    </citation>
    <scope>NUCLEOTIDE SEQUENCE [LARGE SCALE GENOMIC DNA]</scope>
    <source>
        <strain evidence="2 3">TAW-CT134</strain>
    </source>
</reference>
<evidence type="ECO:0000313" key="2">
    <source>
        <dbReference type="EMBL" id="OOY25773.1"/>
    </source>
</evidence>
<sequence>MTKALIVADLHLDMWSEAGRDALADLDFRKVDLMIVAGDLTNKPKVRWKQAFERIGQQVDLERVYVVPGNHDYYHHALDGDDRLEQIARDAGANFAQKREIILGSKRYLCCTLWTDFQKGPGTLESRDHDARAKMNDYRYIRVASAAYRKARSADTIAKHREHLSWLRSKLAEGFDGETAVVTHHAPTFDVLPGGQKLSWCYASDLTDLIHEYQPAEWYFGHTHHRTELLVGKTRVVNVSIGYPMQNMGGAVEGKKPRVRLYPKGRRV</sequence>
<dbReference type="SUPFAM" id="SSF56300">
    <property type="entry name" value="Metallo-dependent phosphatases"/>
    <property type="match status" value="1"/>
</dbReference>
<keyword evidence="3" id="KW-1185">Reference proteome</keyword>
<evidence type="ECO:0000313" key="3">
    <source>
        <dbReference type="Proteomes" id="UP000190787"/>
    </source>
</evidence>
<dbReference type="RefSeq" id="WP_078604162.1">
    <property type="nucleotide sequence ID" value="NZ_MPZV01000001.1"/>
</dbReference>
<dbReference type="Gene3D" id="3.60.21.10">
    <property type="match status" value="1"/>
</dbReference>
<dbReference type="EMBL" id="MPZV01000001">
    <property type="protein sequence ID" value="OOY25773.1"/>
    <property type="molecule type" value="Genomic_DNA"/>
</dbReference>
<organism evidence="2 3">
    <name type="scientific">Thioclava sediminum</name>
    <dbReference type="NCBI Taxonomy" id="1915319"/>
    <lineage>
        <taxon>Bacteria</taxon>
        <taxon>Pseudomonadati</taxon>
        <taxon>Pseudomonadota</taxon>
        <taxon>Alphaproteobacteria</taxon>
        <taxon>Rhodobacterales</taxon>
        <taxon>Paracoccaceae</taxon>
        <taxon>Thioclava</taxon>
    </lineage>
</organism>
<comment type="caution">
    <text evidence="2">The sequence shown here is derived from an EMBL/GenBank/DDBJ whole genome shotgun (WGS) entry which is preliminary data.</text>
</comment>
<dbReference type="Pfam" id="PF00149">
    <property type="entry name" value="Metallophos"/>
    <property type="match status" value="1"/>
</dbReference>
<dbReference type="PANTHER" id="PTHR37844:SF2">
    <property type="entry name" value="SER_THR PROTEIN PHOSPHATASE SUPERFAMILY (AFU_ORTHOLOGUE AFUA_1G14840)"/>
    <property type="match status" value="1"/>
</dbReference>
<proteinExistence type="predicted"/>
<accession>A0ABX3N1Y8</accession>
<name>A0ABX3N1Y8_9RHOB</name>
<feature type="domain" description="Calcineurin-like phosphoesterase" evidence="1">
    <location>
        <begin position="3"/>
        <end position="225"/>
    </location>
</feature>
<dbReference type="Proteomes" id="UP000190787">
    <property type="component" value="Unassembled WGS sequence"/>
</dbReference>
<protein>
    <recommendedName>
        <fullName evidence="1">Calcineurin-like phosphoesterase domain-containing protein</fullName>
    </recommendedName>
</protein>
<dbReference type="InterPro" id="IPR004843">
    <property type="entry name" value="Calcineurin-like_PHP"/>
</dbReference>